<gene>
    <name evidence="9" type="ORF">VFPFJ_03626</name>
</gene>
<feature type="chain" id="PRO_5008103695" evidence="7">
    <location>
        <begin position="30"/>
        <end position="172"/>
    </location>
</feature>
<dbReference type="Proteomes" id="UP000078340">
    <property type="component" value="Unassembled WGS sequence"/>
</dbReference>
<evidence type="ECO:0000259" key="8">
    <source>
        <dbReference type="PROSITE" id="PS51212"/>
    </source>
</evidence>
<dbReference type="PANTHER" id="PTHR24269">
    <property type="entry name" value="KREMEN PROTEIN"/>
    <property type="match status" value="1"/>
</dbReference>
<feature type="domain" description="WSC" evidence="8">
    <location>
        <begin position="45"/>
        <end position="148"/>
    </location>
</feature>
<name>A0A179HN83_PURLI</name>
<sequence>MALTLRLTALRPLLLVLAVLLMSLTATTAAQDPSSQLTIYNDSKKYAYHGCYNETTEIPGSDHTRALGGGINEVKRGEMTVPMCLAFCSNGDTQYRYAGLEWARECWCAQSIAGISEKLDDKQCNFPCEGDNTTACGASLKLSVYRLSSSAGRLTTGSALLACVGAALAVAL</sequence>
<keyword evidence="6" id="KW-0325">Glycoprotein</keyword>
<comment type="caution">
    <text evidence="9">The sequence shown here is derived from an EMBL/GenBank/DDBJ whole genome shotgun (WGS) entry which is preliminary data.</text>
</comment>
<evidence type="ECO:0000256" key="1">
    <source>
        <dbReference type="ARBA" id="ARBA00004167"/>
    </source>
</evidence>
<dbReference type="GO" id="GO:0005886">
    <property type="term" value="C:plasma membrane"/>
    <property type="evidence" value="ECO:0007669"/>
    <property type="project" value="TreeGrafter"/>
</dbReference>
<keyword evidence="3 7" id="KW-0732">Signal</keyword>
<dbReference type="AlphaFoldDB" id="A0A179HN83"/>
<dbReference type="InterPro" id="IPR051836">
    <property type="entry name" value="Kremen_rcpt"/>
</dbReference>
<keyword evidence="4" id="KW-1133">Transmembrane helix</keyword>
<proteinExistence type="predicted"/>
<evidence type="ECO:0000256" key="7">
    <source>
        <dbReference type="SAM" id="SignalP"/>
    </source>
</evidence>
<dbReference type="InterPro" id="IPR002889">
    <property type="entry name" value="WSC_carb-bd"/>
</dbReference>
<dbReference type="OMA" id="RECWCAQ"/>
<evidence type="ECO:0000256" key="3">
    <source>
        <dbReference type="ARBA" id="ARBA00022729"/>
    </source>
</evidence>
<evidence type="ECO:0000313" key="9">
    <source>
        <dbReference type="EMBL" id="OAQ91886.1"/>
    </source>
</evidence>
<keyword evidence="5" id="KW-0472">Membrane</keyword>
<evidence type="ECO:0000256" key="2">
    <source>
        <dbReference type="ARBA" id="ARBA00022692"/>
    </source>
</evidence>
<dbReference type="Pfam" id="PF01822">
    <property type="entry name" value="WSC"/>
    <property type="match status" value="1"/>
</dbReference>
<feature type="signal peptide" evidence="7">
    <location>
        <begin position="1"/>
        <end position="29"/>
    </location>
</feature>
<dbReference type="SMART" id="SM00321">
    <property type="entry name" value="WSC"/>
    <property type="match status" value="1"/>
</dbReference>
<accession>A0A179HN83</accession>
<keyword evidence="2" id="KW-0812">Transmembrane</keyword>
<evidence type="ECO:0000313" key="10">
    <source>
        <dbReference type="Proteomes" id="UP000078340"/>
    </source>
</evidence>
<dbReference type="KEGG" id="plj:28885757"/>
<protein>
    <submittedName>
        <fullName evidence="9">Carbohydrate-binding WSC</fullName>
    </submittedName>
</protein>
<dbReference type="GeneID" id="28885757"/>
<evidence type="ECO:0000256" key="6">
    <source>
        <dbReference type="ARBA" id="ARBA00023180"/>
    </source>
</evidence>
<dbReference type="EMBL" id="LSBI01000003">
    <property type="protein sequence ID" value="OAQ91886.1"/>
    <property type="molecule type" value="Genomic_DNA"/>
</dbReference>
<evidence type="ECO:0000256" key="5">
    <source>
        <dbReference type="ARBA" id="ARBA00023136"/>
    </source>
</evidence>
<reference evidence="9 10" key="1">
    <citation type="submission" date="2016-02" db="EMBL/GenBank/DDBJ databases">
        <title>Biosynthesis of antibiotic leucinostatins and their inhibition on Phytophthora in bio-control Purpureocillium lilacinum.</title>
        <authorList>
            <person name="Wang G."/>
            <person name="Liu Z."/>
            <person name="Lin R."/>
            <person name="Li E."/>
            <person name="Mao Z."/>
            <person name="Ling J."/>
            <person name="Yin W."/>
            <person name="Xie B."/>
        </authorList>
    </citation>
    <scope>NUCLEOTIDE SEQUENCE [LARGE SCALE GENOMIC DNA]</scope>
    <source>
        <strain evidence="9">PLFJ-1</strain>
    </source>
</reference>
<evidence type="ECO:0000256" key="4">
    <source>
        <dbReference type="ARBA" id="ARBA00022989"/>
    </source>
</evidence>
<organism evidence="9 10">
    <name type="scientific">Purpureocillium lilacinum</name>
    <name type="common">Paecilomyces lilacinus</name>
    <dbReference type="NCBI Taxonomy" id="33203"/>
    <lineage>
        <taxon>Eukaryota</taxon>
        <taxon>Fungi</taxon>
        <taxon>Dikarya</taxon>
        <taxon>Ascomycota</taxon>
        <taxon>Pezizomycotina</taxon>
        <taxon>Sordariomycetes</taxon>
        <taxon>Hypocreomycetidae</taxon>
        <taxon>Hypocreales</taxon>
        <taxon>Ophiocordycipitaceae</taxon>
        <taxon>Purpureocillium</taxon>
    </lineage>
</organism>
<dbReference type="PANTHER" id="PTHR24269:SF16">
    <property type="entry name" value="PROTEIN SLG1"/>
    <property type="match status" value="1"/>
</dbReference>
<dbReference type="OrthoDB" id="5985073at2759"/>
<comment type="subcellular location">
    <subcellularLocation>
        <location evidence="1">Membrane</location>
        <topology evidence="1">Single-pass membrane protein</topology>
    </subcellularLocation>
</comment>
<dbReference type="PROSITE" id="PS51212">
    <property type="entry name" value="WSC"/>
    <property type="match status" value="1"/>
</dbReference>